<dbReference type="EMBL" id="JACCBU010000001">
    <property type="protein sequence ID" value="NYE69075.1"/>
    <property type="molecule type" value="Genomic_DNA"/>
</dbReference>
<dbReference type="InterPro" id="IPR023214">
    <property type="entry name" value="HAD_sf"/>
</dbReference>
<dbReference type="InterPro" id="IPR051540">
    <property type="entry name" value="S-2-haloacid_dehalogenase"/>
</dbReference>
<dbReference type="PRINTS" id="PR00413">
    <property type="entry name" value="HADHALOGNASE"/>
</dbReference>
<dbReference type="NCBIfam" id="TIGR01549">
    <property type="entry name" value="HAD-SF-IA-v1"/>
    <property type="match status" value="1"/>
</dbReference>
<evidence type="ECO:0000256" key="1">
    <source>
        <dbReference type="ARBA" id="ARBA00022801"/>
    </source>
</evidence>
<sequence length="227" mass="24581">MVFDLFETLVTEFDPEWKPGPSPASRLGVSDEVFDHVWQSRHSERMTRVVDFRDVLREICATAAREADAAVIQALYSERLAAKAKPFLSVDGRVLEALNGLRARGLKLGLVSNCSVEEVAAWATSPLAPLFDCVVFSYQAGVAKPAAAIFQIALDELELPPGRVAFVGDGGSDELAGAARVGMSPHCAMWFLNQWPVGLRERRAERRLGFPALSSPADLPTVVGDGS</sequence>
<gene>
    <name evidence="2" type="ORF">BKA15_000404</name>
</gene>
<dbReference type="SUPFAM" id="SSF56784">
    <property type="entry name" value="HAD-like"/>
    <property type="match status" value="1"/>
</dbReference>
<reference evidence="2 3" key="1">
    <citation type="submission" date="2020-07" db="EMBL/GenBank/DDBJ databases">
        <title>Sequencing the genomes of 1000 actinobacteria strains.</title>
        <authorList>
            <person name="Klenk H.-P."/>
        </authorList>
    </citation>
    <scope>NUCLEOTIDE SEQUENCE [LARGE SCALE GENOMIC DNA]</scope>
    <source>
        <strain evidence="2 3">DSM 22083</strain>
    </source>
</reference>
<keyword evidence="1 2" id="KW-0378">Hydrolase</keyword>
<evidence type="ECO:0000313" key="2">
    <source>
        <dbReference type="EMBL" id="NYE69075.1"/>
    </source>
</evidence>
<accession>A0A7Y9L9Y2</accession>
<keyword evidence="3" id="KW-1185">Reference proteome</keyword>
<name>A0A7Y9L9Y2_9ACTN</name>
<proteinExistence type="predicted"/>
<evidence type="ECO:0000313" key="3">
    <source>
        <dbReference type="Proteomes" id="UP000569914"/>
    </source>
</evidence>
<dbReference type="RefSeq" id="WP_179747852.1">
    <property type="nucleotide sequence ID" value="NZ_JACCBU010000001.1"/>
</dbReference>
<protein>
    <submittedName>
        <fullName evidence="2">Putative hydrolase of the HAD superfamily</fullName>
    </submittedName>
</protein>
<dbReference type="Gene3D" id="3.40.50.1000">
    <property type="entry name" value="HAD superfamily/HAD-like"/>
    <property type="match status" value="1"/>
</dbReference>
<dbReference type="Proteomes" id="UP000569914">
    <property type="component" value="Unassembled WGS sequence"/>
</dbReference>
<dbReference type="Pfam" id="PF00702">
    <property type="entry name" value="Hydrolase"/>
    <property type="match status" value="1"/>
</dbReference>
<dbReference type="PANTHER" id="PTHR43316:SF3">
    <property type="entry name" value="HALOACID DEHALOGENASE, TYPE II (AFU_ORTHOLOGUE AFUA_2G07750)-RELATED"/>
    <property type="match status" value="1"/>
</dbReference>
<organism evidence="2 3">
    <name type="scientific">Microlunatus parietis</name>
    <dbReference type="NCBI Taxonomy" id="682979"/>
    <lineage>
        <taxon>Bacteria</taxon>
        <taxon>Bacillati</taxon>
        <taxon>Actinomycetota</taxon>
        <taxon>Actinomycetes</taxon>
        <taxon>Propionibacteriales</taxon>
        <taxon>Propionibacteriaceae</taxon>
        <taxon>Microlunatus</taxon>
    </lineage>
</organism>
<comment type="caution">
    <text evidence="2">The sequence shown here is derived from an EMBL/GenBank/DDBJ whole genome shotgun (WGS) entry which is preliminary data.</text>
</comment>
<dbReference type="InterPro" id="IPR006439">
    <property type="entry name" value="HAD-SF_hydro_IA"/>
</dbReference>
<dbReference type="PANTHER" id="PTHR43316">
    <property type="entry name" value="HYDROLASE, HALOACID DELAHOGENASE-RELATED"/>
    <property type="match status" value="1"/>
</dbReference>
<dbReference type="GO" id="GO:0016787">
    <property type="term" value="F:hydrolase activity"/>
    <property type="evidence" value="ECO:0007669"/>
    <property type="project" value="UniProtKB-KW"/>
</dbReference>
<dbReference type="AlphaFoldDB" id="A0A7Y9L9Y2"/>
<dbReference type="InterPro" id="IPR036412">
    <property type="entry name" value="HAD-like_sf"/>
</dbReference>